<dbReference type="Pfam" id="PF07517">
    <property type="entry name" value="SecA_DEAD"/>
    <property type="match status" value="1"/>
</dbReference>
<dbReference type="InterPro" id="IPR036266">
    <property type="entry name" value="SecA_Wing/Scaffold_sf"/>
</dbReference>
<keyword evidence="5 15" id="KW-1003">Cell membrane</keyword>
<sequence>MINTVLAKVFGTSNERAVKKLLPVVEQINAFEPSVAALSDEALRAKTVEFRERIAVKTNGIEDADALRAAEMAALDELLPEAFAVVREAGKRAVGMRHFDVQLIGGMVLHSGKISEMKTGEGKTLVATLPCYLNALAGRGVHVVTVNDYLAKRDAEWMGKIYEFLGLTVGVIVHDLDDRQRREAYAADITYGTNNEFGFDYLRDNMKFELTDLVQRGHYYSIVDEVDSILIDEARTPLIISGPTDQTTDKYARVNVIIPELERGELTETIEQKIYTGDYVVDEKHKAITVTDEGWEKIEKLLGIGNIADPENWDLKHHVETAVKAHTLYRRDVEYVVKDGEVIIVDEFTGRLMPGRRWSDGLHQSIEAKEGVAIRKEDQTLATITFQNYFRLYKKLSGMTGTAETEAAEFDKIYKLEIVVIPTNRPMLRLEHQDVVYRTAKEKYFAVADEIQRLHDNHQPVLVGTTSIEKSELLSQILQKKGVRHVVLNAKFHEREAEIVAQAGRLGMVTIATNMAGRGTDILLGGNAEFMARQELVKKNLARAVSAAEGAISPTAGPGMTRFYYQGQEFETSHQQWDSVFSDFAARAVEERAKVAEAGGLFIIGTERHESRRVDNQLRGRAGRQGDPGASKFYLSLEDDLMRIFAREWVSTLLQRLGMEEGVPIESNMITRRIEAAQKAVETQNFESRKHVLEYDDVMNKQREAVYGLRRGLLEGVDQKELILDDYLTTALSSALDANAPADVHPDQWKTTELFAALGDVFGPGLDREIDASQLNRHELGEAIYEKLRGRYEFKEQILSPQGMRYHERVIMLSVLDSLWKDHLLAMDHLKEGIGLRGYAQQDPLVAYKKESFEMFEAMMLRFQEDTLRTLFRMQIIGPDGTPIETPEQMAALRPAASPELEAVEVSSGENAAQIPQTMREIPIPTRAPQTTIDELEREFQRRKERELNAARQAGGDASAEPAAPRRAGEKVGRNDLCPCGSGKKYKKCHGAEA</sequence>
<organism evidence="20 21">
    <name type="scientific">Terriglobus albidus</name>
    <dbReference type="NCBI Taxonomy" id="1592106"/>
    <lineage>
        <taxon>Bacteria</taxon>
        <taxon>Pseudomonadati</taxon>
        <taxon>Acidobacteriota</taxon>
        <taxon>Terriglobia</taxon>
        <taxon>Terriglobales</taxon>
        <taxon>Acidobacteriaceae</taxon>
        <taxon>Terriglobus</taxon>
    </lineage>
</organism>
<comment type="cofactor">
    <cofactor evidence="1">
        <name>Zn(2+)</name>
        <dbReference type="ChEBI" id="CHEBI:29105"/>
    </cofactor>
</comment>
<accession>A0A5B9EFD8</accession>
<proteinExistence type="inferred from homology"/>
<evidence type="ECO:0000256" key="10">
    <source>
        <dbReference type="ARBA" id="ARBA00022840"/>
    </source>
</evidence>
<dbReference type="InterPro" id="IPR044722">
    <property type="entry name" value="SecA_SF2_C"/>
</dbReference>
<dbReference type="GO" id="GO:0005524">
    <property type="term" value="F:ATP binding"/>
    <property type="evidence" value="ECO:0007669"/>
    <property type="project" value="UniProtKB-UniRule"/>
</dbReference>
<dbReference type="Gene3D" id="1.10.3060.10">
    <property type="entry name" value="Helical scaffold and wing domains of SecA"/>
    <property type="match status" value="1"/>
</dbReference>
<dbReference type="InterPro" id="IPR000185">
    <property type="entry name" value="SecA"/>
</dbReference>
<dbReference type="EMBL" id="CP042806">
    <property type="protein sequence ID" value="QEE29500.1"/>
    <property type="molecule type" value="Genomic_DNA"/>
</dbReference>
<evidence type="ECO:0000256" key="6">
    <source>
        <dbReference type="ARBA" id="ARBA00022490"/>
    </source>
</evidence>
<keyword evidence="6 15" id="KW-0963">Cytoplasm</keyword>
<evidence type="ECO:0000256" key="8">
    <source>
        <dbReference type="ARBA" id="ARBA00022741"/>
    </source>
</evidence>
<dbReference type="AlphaFoldDB" id="A0A5B9EFD8"/>
<dbReference type="NCBIfam" id="NF009538">
    <property type="entry name" value="PRK12904.1"/>
    <property type="match status" value="1"/>
</dbReference>
<evidence type="ECO:0000256" key="13">
    <source>
        <dbReference type="ARBA" id="ARBA00023010"/>
    </source>
</evidence>
<dbReference type="Pfam" id="PF21090">
    <property type="entry name" value="P-loop_SecA"/>
    <property type="match status" value="1"/>
</dbReference>
<feature type="binding site" evidence="15">
    <location>
        <position position="521"/>
    </location>
    <ligand>
        <name>ATP</name>
        <dbReference type="ChEBI" id="CHEBI:30616"/>
    </ligand>
</feature>
<dbReference type="InterPro" id="IPR020937">
    <property type="entry name" value="SecA_CS"/>
</dbReference>
<keyword evidence="8 15" id="KW-0547">Nucleotide-binding</keyword>
<dbReference type="FunFam" id="3.40.50.300:FF:000334">
    <property type="entry name" value="Protein translocase subunit SecA"/>
    <property type="match status" value="1"/>
</dbReference>
<dbReference type="InterPro" id="IPR036670">
    <property type="entry name" value="SecA_X-link_sf"/>
</dbReference>
<dbReference type="InterPro" id="IPR011116">
    <property type="entry name" value="SecA_Wing/Scaffold"/>
</dbReference>
<dbReference type="GO" id="GO:0031522">
    <property type="term" value="C:cell envelope Sec protein transport complex"/>
    <property type="evidence" value="ECO:0007669"/>
    <property type="project" value="TreeGrafter"/>
</dbReference>
<dbReference type="GO" id="GO:0006605">
    <property type="term" value="P:protein targeting"/>
    <property type="evidence" value="ECO:0007669"/>
    <property type="project" value="UniProtKB-UniRule"/>
</dbReference>
<evidence type="ECO:0000256" key="9">
    <source>
        <dbReference type="ARBA" id="ARBA00022833"/>
    </source>
</evidence>
<dbReference type="SUPFAM" id="SSF52540">
    <property type="entry name" value="P-loop containing nucleoside triphosphate hydrolases"/>
    <property type="match status" value="2"/>
</dbReference>
<dbReference type="CDD" id="cd18803">
    <property type="entry name" value="SF2_C_secA"/>
    <property type="match status" value="1"/>
</dbReference>
<evidence type="ECO:0000256" key="4">
    <source>
        <dbReference type="ARBA" id="ARBA00022448"/>
    </source>
</evidence>
<evidence type="ECO:0000259" key="19">
    <source>
        <dbReference type="PROSITE" id="PS51196"/>
    </source>
</evidence>
<dbReference type="InterPro" id="IPR011130">
    <property type="entry name" value="SecA_preprotein_X-link_dom"/>
</dbReference>
<dbReference type="InterPro" id="IPR004027">
    <property type="entry name" value="SEC_C_motif"/>
</dbReference>
<evidence type="ECO:0000256" key="7">
    <source>
        <dbReference type="ARBA" id="ARBA00022723"/>
    </source>
</evidence>
<keyword evidence="12 15" id="KW-1278">Translocase</keyword>
<evidence type="ECO:0000256" key="1">
    <source>
        <dbReference type="ARBA" id="ARBA00001947"/>
    </source>
</evidence>
<evidence type="ECO:0000256" key="5">
    <source>
        <dbReference type="ARBA" id="ARBA00022475"/>
    </source>
</evidence>
<feature type="binding site" evidence="15">
    <location>
        <begin position="120"/>
        <end position="124"/>
    </location>
    <ligand>
        <name>ATP</name>
        <dbReference type="ChEBI" id="CHEBI:30616"/>
    </ligand>
</feature>
<dbReference type="SMART" id="SM00958">
    <property type="entry name" value="SecA_PP_bind"/>
    <property type="match status" value="1"/>
</dbReference>
<dbReference type="RefSeq" id="WP_147648692.1">
    <property type="nucleotide sequence ID" value="NZ_CP042806.1"/>
</dbReference>
<keyword evidence="21" id="KW-1185">Reference proteome</keyword>
<dbReference type="Pfam" id="PF07516">
    <property type="entry name" value="SecA_SW"/>
    <property type="match status" value="1"/>
</dbReference>
<feature type="domain" description="Helicase ATP-binding" evidence="18">
    <location>
        <begin position="104"/>
        <end position="262"/>
    </location>
</feature>
<dbReference type="SMART" id="SM00957">
    <property type="entry name" value="SecA_DEAD"/>
    <property type="match status" value="1"/>
</dbReference>
<evidence type="ECO:0000256" key="2">
    <source>
        <dbReference type="ARBA" id="ARBA00004170"/>
    </source>
</evidence>
<dbReference type="InterPro" id="IPR011115">
    <property type="entry name" value="SecA_DEAD"/>
</dbReference>
<dbReference type="InterPro" id="IPR027417">
    <property type="entry name" value="P-loop_NTPase"/>
</dbReference>
<dbReference type="GO" id="GO:0008564">
    <property type="term" value="F:protein-exporting ATPase activity"/>
    <property type="evidence" value="ECO:0007669"/>
    <property type="project" value="UniProtKB-EC"/>
</dbReference>
<keyword evidence="9" id="KW-0862">Zinc</keyword>
<dbReference type="PROSITE" id="PS01312">
    <property type="entry name" value="SECA"/>
    <property type="match status" value="1"/>
</dbReference>
<dbReference type="Proteomes" id="UP000321820">
    <property type="component" value="Chromosome"/>
</dbReference>
<dbReference type="HAMAP" id="MF_01382">
    <property type="entry name" value="SecA"/>
    <property type="match status" value="1"/>
</dbReference>
<evidence type="ECO:0000256" key="12">
    <source>
        <dbReference type="ARBA" id="ARBA00022967"/>
    </source>
</evidence>
<feature type="region of interest" description="Disordered" evidence="17">
    <location>
        <begin position="942"/>
        <end position="994"/>
    </location>
</feature>
<dbReference type="GO" id="GO:0043952">
    <property type="term" value="P:protein transport by the Sec complex"/>
    <property type="evidence" value="ECO:0007669"/>
    <property type="project" value="TreeGrafter"/>
</dbReference>
<keyword evidence="7" id="KW-0479">Metal-binding</keyword>
<dbReference type="GO" id="GO:0017038">
    <property type="term" value="P:protein import"/>
    <property type="evidence" value="ECO:0007669"/>
    <property type="project" value="InterPro"/>
</dbReference>
<dbReference type="SUPFAM" id="SSF81767">
    <property type="entry name" value="Pre-protein crosslinking domain of SecA"/>
    <property type="match status" value="1"/>
</dbReference>
<dbReference type="OrthoDB" id="9805579at2"/>
<dbReference type="NCBIfam" id="TIGR00963">
    <property type="entry name" value="secA"/>
    <property type="match status" value="1"/>
</dbReference>
<dbReference type="Gene3D" id="3.90.1440.10">
    <property type="entry name" value="SecA, preprotein cross-linking domain"/>
    <property type="match status" value="1"/>
</dbReference>
<comment type="similarity">
    <text evidence="3 15 16">Belongs to the SecA family.</text>
</comment>
<keyword evidence="13 15" id="KW-0811">Translocation</keyword>
<name>A0A5B9EFD8_9BACT</name>
<dbReference type="InterPro" id="IPR014001">
    <property type="entry name" value="Helicase_ATP-bd"/>
</dbReference>
<evidence type="ECO:0000313" key="21">
    <source>
        <dbReference type="Proteomes" id="UP000321820"/>
    </source>
</evidence>
<comment type="function">
    <text evidence="15">Part of the Sec protein translocase complex. Interacts with the SecYEG preprotein conducting channel. Has a central role in coupling the hydrolysis of ATP to the transfer of proteins into and across the cell membrane, serving as an ATP-driven molecular motor driving the stepwise translocation of polypeptide chains across the membrane.</text>
</comment>
<dbReference type="PROSITE" id="PS51192">
    <property type="entry name" value="HELICASE_ATP_BIND_1"/>
    <property type="match status" value="1"/>
</dbReference>
<dbReference type="CDD" id="cd17928">
    <property type="entry name" value="DEXDc_SecA"/>
    <property type="match status" value="1"/>
</dbReference>
<keyword evidence="14 15" id="KW-0472">Membrane</keyword>
<comment type="subcellular location">
    <subcellularLocation>
        <location evidence="15">Cell membrane</location>
        <topology evidence="15">Peripheral membrane protein</topology>
        <orientation evidence="15">Cytoplasmic side</orientation>
    </subcellularLocation>
    <subcellularLocation>
        <location evidence="15">Cytoplasm</location>
    </subcellularLocation>
    <subcellularLocation>
        <location evidence="2">Membrane</location>
        <topology evidence="2">Peripheral membrane protein</topology>
    </subcellularLocation>
    <text evidence="15">Distribution is 50-50.</text>
</comment>
<evidence type="ECO:0000256" key="15">
    <source>
        <dbReference type="HAMAP-Rule" id="MF_01382"/>
    </source>
</evidence>
<feature type="compositionally biased region" description="Basic residues" evidence="17">
    <location>
        <begin position="984"/>
        <end position="994"/>
    </location>
</feature>
<dbReference type="PROSITE" id="PS51196">
    <property type="entry name" value="SECA_MOTOR_DEAD"/>
    <property type="match status" value="1"/>
</dbReference>
<dbReference type="Gene3D" id="3.10.450.50">
    <property type="match status" value="1"/>
</dbReference>
<dbReference type="Pfam" id="PF01043">
    <property type="entry name" value="SecA_PP_bind"/>
    <property type="match status" value="1"/>
</dbReference>
<dbReference type="GO" id="GO:0005829">
    <property type="term" value="C:cytosol"/>
    <property type="evidence" value="ECO:0007669"/>
    <property type="project" value="TreeGrafter"/>
</dbReference>
<dbReference type="EC" id="7.4.2.8" evidence="15"/>
<evidence type="ECO:0000256" key="17">
    <source>
        <dbReference type="SAM" id="MobiDB-lite"/>
    </source>
</evidence>
<protein>
    <recommendedName>
        <fullName evidence="15 16">Protein translocase subunit SecA</fullName>
        <ecNumber evidence="15">7.4.2.8</ecNumber>
    </recommendedName>
</protein>
<dbReference type="GO" id="GO:0065002">
    <property type="term" value="P:intracellular protein transmembrane transport"/>
    <property type="evidence" value="ECO:0007669"/>
    <property type="project" value="UniProtKB-UniRule"/>
</dbReference>
<dbReference type="PANTHER" id="PTHR30612">
    <property type="entry name" value="SECA INNER MEMBRANE COMPONENT OF SEC PROTEIN SECRETION SYSTEM"/>
    <property type="match status" value="1"/>
</dbReference>
<reference evidence="20 21" key="1">
    <citation type="submission" date="2019-08" db="EMBL/GenBank/DDBJ databases">
        <title>Complete genome sequence of Terriglobus albidus strain ORNL.</title>
        <authorList>
            <person name="Podar M."/>
        </authorList>
    </citation>
    <scope>NUCLEOTIDE SEQUENCE [LARGE SCALE GENOMIC DNA]</scope>
    <source>
        <strain evidence="20 21">ORNL</strain>
    </source>
</reference>
<keyword evidence="11 15" id="KW-0653">Protein transport</keyword>
<dbReference type="FunFam" id="3.90.1440.10:FF:000002">
    <property type="entry name" value="Protein translocase subunit SecA"/>
    <property type="match status" value="1"/>
</dbReference>
<evidence type="ECO:0000256" key="16">
    <source>
        <dbReference type="RuleBase" id="RU003874"/>
    </source>
</evidence>
<evidence type="ECO:0000256" key="3">
    <source>
        <dbReference type="ARBA" id="ARBA00007650"/>
    </source>
</evidence>
<dbReference type="PANTHER" id="PTHR30612:SF0">
    <property type="entry name" value="CHLOROPLAST PROTEIN-TRANSPORTING ATPASE"/>
    <property type="match status" value="1"/>
</dbReference>
<keyword evidence="10 15" id="KW-0067">ATP-binding</keyword>
<evidence type="ECO:0000256" key="14">
    <source>
        <dbReference type="ARBA" id="ARBA00023136"/>
    </source>
</evidence>
<dbReference type="GO" id="GO:0005886">
    <property type="term" value="C:plasma membrane"/>
    <property type="evidence" value="ECO:0007669"/>
    <property type="project" value="UniProtKB-SubCell"/>
</dbReference>
<keyword evidence="4 15" id="KW-0813">Transport</keyword>
<dbReference type="SUPFAM" id="SSF81886">
    <property type="entry name" value="Helical scaffold and wing domains of SecA"/>
    <property type="match status" value="1"/>
</dbReference>
<evidence type="ECO:0000256" key="11">
    <source>
        <dbReference type="ARBA" id="ARBA00022927"/>
    </source>
</evidence>
<evidence type="ECO:0000259" key="18">
    <source>
        <dbReference type="PROSITE" id="PS51192"/>
    </source>
</evidence>
<comment type="subunit">
    <text evidence="15">Monomer and homodimer. Part of the essential Sec protein translocation apparatus which comprises SecA, SecYEG and auxiliary proteins SecDF. Other proteins may also be involved.</text>
</comment>
<dbReference type="KEGG" id="talb:FTW19_16745"/>
<dbReference type="Pfam" id="PF02810">
    <property type="entry name" value="SEC-C"/>
    <property type="match status" value="1"/>
</dbReference>
<feature type="domain" description="SecA family profile" evidence="19">
    <location>
        <begin position="3"/>
        <end position="666"/>
    </location>
</feature>
<dbReference type="Gene3D" id="3.40.50.300">
    <property type="entry name" value="P-loop containing nucleotide triphosphate hydrolases"/>
    <property type="match status" value="2"/>
</dbReference>
<evidence type="ECO:0000313" key="20">
    <source>
        <dbReference type="EMBL" id="QEE29500.1"/>
    </source>
</evidence>
<gene>
    <name evidence="15 20" type="primary">secA</name>
    <name evidence="20" type="ORF">FTW19_16745</name>
</gene>
<dbReference type="GO" id="GO:0046872">
    <property type="term" value="F:metal ion binding"/>
    <property type="evidence" value="ECO:0007669"/>
    <property type="project" value="UniProtKB-KW"/>
</dbReference>
<feature type="binding site" evidence="15">
    <location>
        <position position="102"/>
    </location>
    <ligand>
        <name>ATP</name>
        <dbReference type="ChEBI" id="CHEBI:30616"/>
    </ligand>
</feature>
<dbReference type="PRINTS" id="PR00906">
    <property type="entry name" value="SECA"/>
</dbReference>
<dbReference type="InterPro" id="IPR014018">
    <property type="entry name" value="SecA_motor_DEAD"/>
</dbReference>
<comment type="catalytic activity">
    <reaction evidence="15">
        <text>ATP + H2O + cellular proteinSide 1 = ADP + phosphate + cellular proteinSide 2.</text>
        <dbReference type="EC" id="7.4.2.8"/>
    </reaction>
</comment>